<dbReference type="SUPFAM" id="SSF56784">
    <property type="entry name" value="HAD-like"/>
    <property type="match status" value="1"/>
</dbReference>
<dbReference type="SFLD" id="SFLDG01140">
    <property type="entry name" value="C2.B:_Phosphomannomutase_and_P"/>
    <property type="match status" value="1"/>
</dbReference>
<dbReference type="Gene3D" id="3.30.1240.10">
    <property type="match status" value="1"/>
</dbReference>
<dbReference type="PANTHER" id="PTHR10000:SF8">
    <property type="entry name" value="HAD SUPERFAMILY HYDROLASE-LIKE, TYPE 3"/>
    <property type="match status" value="1"/>
</dbReference>
<dbReference type="InterPro" id="IPR000150">
    <property type="entry name" value="Cof"/>
</dbReference>
<dbReference type="Pfam" id="PF08282">
    <property type="entry name" value="Hydrolase_3"/>
    <property type="match status" value="1"/>
</dbReference>
<sequence length="275" mass="30896">MKYKLLCTDMDGTLLDNDKMVSEGTLDAIKKAHNKGAKIAITTGRIFTSARYYGHLLGIKAPIIASNGAYIREGDNVIYKCVLGINNCMEILNIFKKYNLVPHFYTANGIFAGDTKYTSRFYAKSNQVVPDEFKINIKKVSQWKDIFDNYEEEILKAVAIDDDFEKLKKAKDEIRSLGKYEVVSSFSNNFEVMNKNVSKGRAVEMLTKHFNISKDEVIAIGDSENDLSMISYAGLGVAMKNGEDLVKNVASYITDTNDNEGVKKVIEKFILEDVN</sequence>
<dbReference type="Gene3D" id="3.40.50.1000">
    <property type="entry name" value="HAD superfamily/HAD-like"/>
    <property type="match status" value="1"/>
</dbReference>
<dbReference type="AlphaFoldDB" id="A0A6M0GZX8"/>
<protein>
    <submittedName>
        <fullName evidence="1">Cof-type HAD-IIB family hydrolase</fullName>
    </submittedName>
</protein>
<evidence type="ECO:0000313" key="1">
    <source>
        <dbReference type="EMBL" id="NEU03787.1"/>
    </source>
</evidence>
<keyword evidence="1" id="KW-0378">Hydrolase</keyword>
<accession>A0A6M0GZX8</accession>
<reference evidence="1 2" key="1">
    <citation type="submission" date="2020-02" db="EMBL/GenBank/DDBJ databases">
        <title>Genome assembly of a novel Clostridium senegalense strain.</title>
        <authorList>
            <person name="Gupta T.B."/>
            <person name="Jauregui R."/>
            <person name="Maclean P."/>
            <person name="Nawarathana A."/>
            <person name="Brightwell G."/>
        </authorList>
    </citation>
    <scope>NUCLEOTIDE SEQUENCE [LARGE SCALE GENOMIC DNA]</scope>
    <source>
        <strain evidence="1 2">AGRFS4</strain>
    </source>
</reference>
<dbReference type="InterPro" id="IPR006379">
    <property type="entry name" value="HAD-SF_hydro_IIB"/>
</dbReference>
<dbReference type="SFLD" id="SFLDS00003">
    <property type="entry name" value="Haloacid_Dehalogenase"/>
    <property type="match status" value="1"/>
</dbReference>
<dbReference type="NCBIfam" id="TIGR00099">
    <property type="entry name" value="Cof-subfamily"/>
    <property type="match status" value="1"/>
</dbReference>
<keyword evidence="2" id="KW-1185">Reference proteome</keyword>
<dbReference type="GO" id="GO:0005829">
    <property type="term" value="C:cytosol"/>
    <property type="evidence" value="ECO:0007669"/>
    <property type="project" value="TreeGrafter"/>
</dbReference>
<dbReference type="PROSITE" id="PS01229">
    <property type="entry name" value="COF_2"/>
    <property type="match status" value="1"/>
</dbReference>
<evidence type="ECO:0000313" key="2">
    <source>
        <dbReference type="Proteomes" id="UP000481872"/>
    </source>
</evidence>
<proteinExistence type="predicted"/>
<dbReference type="GO" id="GO:0000287">
    <property type="term" value="F:magnesium ion binding"/>
    <property type="evidence" value="ECO:0007669"/>
    <property type="project" value="TreeGrafter"/>
</dbReference>
<dbReference type="GO" id="GO:0016791">
    <property type="term" value="F:phosphatase activity"/>
    <property type="evidence" value="ECO:0007669"/>
    <property type="project" value="UniProtKB-ARBA"/>
</dbReference>
<dbReference type="InterPro" id="IPR036412">
    <property type="entry name" value="HAD-like_sf"/>
</dbReference>
<dbReference type="NCBIfam" id="TIGR01484">
    <property type="entry name" value="HAD-SF-IIB"/>
    <property type="match status" value="1"/>
</dbReference>
<dbReference type="InterPro" id="IPR023214">
    <property type="entry name" value="HAD_sf"/>
</dbReference>
<organism evidence="1 2">
    <name type="scientific">Clostridium senegalense</name>
    <dbReference type="NCBI Taxonomy" id="1465809"/>
    <lineage>
        <taxon>Bacteria</taxon>
        <taxon>Bacillati</taxon>
        <taxon>Bacillota</taxon>
        <taxon>Clostridia</taxon>
        <taxon>Eubacteriales</taxon>
        <taxon>Clostridiaceae</taxon>
        <taxon>Clostridium</taxon>
    </lineage>
</organism>
<dbReference type="SFLD" id="SFLDG01144">
    <property type="entry name" value="C2.B.4:_PGP_Like"/>
    <property type="match status" value="1"/>
</dbReference>
<dbReference type="RefSeq" id="WP_061995925.1">
    <property type="nucleotide sequence ID" value="NZ_JAAGPU010000002.1"/>
</dbReference>
<dbReference type="Proteomes" id="UP000481872">
    <property type="component" value="Unassembled WGS sequence"/>
</dbReference>
<dbReference type="CDD" id="cd07516">
    <property type="entry name" value="HAD_Pase"/>
    <property type="match status" value="1"/>
</dbReference>
<name>A0A6M0GZX8_9CLOT</name>
<dbReference type="PANTHER" id="PTHR10000">
    <property type="entry name" value="PHOSPHOSERINE PHOSPHATASE"/>
    <property type="match status" value="1"/>
</dbReference>
<comment type="caution">
    <text evidence="1">The sequence shown here is derived from an EMBL/GenBank/DDBJ whole genome shotgun (WGS) entry which is preliminary data.</text>
</comment>
<dbReference type="EMBL" id="JAAGPU010000002">
    <property type="protein sequence ID" value="NEU03787.1"/>
    <property type="molecule type" value="Genomic_DNA"/>
</dbReference>
<gene>
    <name evidence="1" type="ORF">G3M99_02725</name>
</gene>